<name>A0A0C2WA57_9BACL</name>
<dbReference type="PROSITE" id="PS50977">
    <property type="entry name" value="HTH_TETR_2"/>
    <property type="match status" value="1"/>
</dbReference>
<dbReference type="Pfam" id="PF00440">
    <property type="entry name" value="TetR_N"/>
    <property type="match status" value="1"/>
</dbReference>
<dbReference type="STRING" id="135826.KP77_04370"/>
<dbReference type="EMBL" id="JXRQ01000008">
    <property type="protein sequence ID" value="KIL53461.1"/>
    <property type="molecule type" value="Genomic_DNA"/>
</dbReference>
<reference evidence="4 5" key="1">
    <citation type="submission" date="2015-01" db="EMBL/GenBank/DDBJ databases">
        <title>Genome sequence of Jeotgalibacillus alimentarius.</title>
        <authorList>
            <person name="Goh K.M."/>
            <person name="Chan K.-G."/>
            <person name="Yaakop A.S."/>
            <person name="Ee R."/>
            <person name="Gan H.M."/>
            <person name="Chan C.S."/>
        </authorList>
    </citation>
    <scope>NUCLEOTIDE SEQUENCE [LARGE SCALE GENOMIC DNA]</scope>
    <source>
        <strain evidence="4 5">YKJ-13</strain>
    </source>
</reference>
<organism evidence="4 5">
    <name type="scientific">Jeotgalibacillus alimentarius</name>
    <dbReference type="NCBI Taxonomy" id="135826"/>
    <lineage>
        <taxon>Bacteria</taxon>
        <taxon>Bacillati</taxon>
        <taxon>Bacillota</taxon>
        <taxon>Bacilli</taxon>
        <taxon>Bacillales</taxon>
        <taxon>Caryophanaceae</taxon>
        <taxon>Jeotgalibacillus</taxon>
    </lineage>
</organism>
<keyword evidence="5" id="KW-1185">Reference proteome</keyword>
<dbReference type="Proteomes" id="UP000031950">
    <property type="component" value="Unassembled WGS sequence"/>
</dbReference>
<feature type="DNA-binding region" description="H-T-H motif" evidence="2">
    <location>
        <begin position="35"/>
        <end position="54"/>
    </location>
</feature>
<comment type="caution">
    <text evidence="4">The sequence shown here is derived from an EMBL/GenBank/DDBJ whole genome shotgun (WGS) entry which is preliminary data.</text>
</comment>
<dbReference type="InterPro" id="IPR009057">
    <property type="entry name" value="Homeodomain-like_sf"/>
</dbReference>
<dbReference type="PRINTS" id="PR00455">
    <property type="entry name" value="HTHTETR"/>
</dbReference>
<dbReference type="InterPro" id="IPR001647">
    <property type="entry name" value="HTH_TetR"/>
</dbReference>
<dbReference type="PANTHER" id="PTHR43479">
    <property type="entry name" value="ACREF/ENVCD OPERON REPRESSOR-RELATED"/>
    <property type="match status" value="1"/>
</dbReference>
<proteinExistence type="predicted"/>
<evidence type="ECO:0000313" key="5">
    <source>
        <dbReference type="Proteomes" id="UP000031950"/>
    </source>
</evidence>
<evidence type="ECO:0000259" key="3">
    <source>
        <dbReference type="PROSITE" id="PS50977"/>
    </source>
</evidence>
<dbReference type="PANTHER" id="PTHR43479:SF11">
    <property type="entry name" value="ACREF_ENVCD OPERON REPRESSOR-RELATED"/>
    <property type="match status" value="1"/>
</dbReference>
<evidence type="ECO:0000256" key="1">
    <source>
        <dbReference type="ARBA" id="ARBA00023125"/>
    </source>
</evidence>
<dbReference type="Gene3D" id="1.10.357.10">
    <property type="entry name" value="Tetracycline Repressor, domain 2"/>
    <property type="match status" value="1"/>
</dbReference>
<feature type="domain" description="HTH tetR-type" evidence="3">
    <location>
        <begin position="12"/>
        <end position="72"/>
    </location>
</feature>
<dbReference type="Pfam" id="PF14278">
    <property type="entry name" value="TetR_C_8"/>
    <property type="match status" value="1"/>
</dbReference>
<dbReference type="SUPFAM" id="SSF46689">
    <property type="entry name" value="Homeodomain-like"/>
    <property type="match status" value="1"/>
</dbReference>
<evidence type="ECO:0000313" key="4">
    <source>
        <dbReference type="EMBL" id="KIL53461.1"/>
    </source>
</evidence>
<dbReference type="GO" id="GO:0003677">
    <property type="term" value="F:DNA binding"/>
    <property type="evidence" value="ECO:0007669"/>
    <property type="project" value="UniProtKB-UniRule"/>
</dbReference>
<evidence type="ECO:0000256" key="2">
    <source>
        <dbReference type="PROSITE-ProRule" id="PRU00335"/>
    </source>
</evidence>
<dbReference type="InterPro" id="IPR050624">
    <property type="entry name" value="HTH-type_Tx_Regulator"/>
</dbReference>
<dbReference type="RefSeq" id="WP_041121102.1">
    <property type="nucleotide sequence ID" value="NZ_JXRQ01000008.1"/>
</dbReference>
<sequence>MIKQKPINANSKRSISLIVNAMLELLKNDSFKSITISQITQQAGVVRNTFYAHFKTKEDVLSHYIFDIFSNKFNSLAEKDDLLEFDIIELYFDVWVEHSGFLNLLKNNNLLRILNRFETHLDIFCFESYIFEGTCSFSKKSTKYAAAFYAHAMAGILNKWIATGMKENSKELADVFHELGS</sequence>
<accession>A0A0C2WA57</accession>
<dbReference type="PATRIC" id="fig|135826.4.peg.438"/>
<protein>
    <recommendedName>
        <fullName evidence="3">HTH tetR-type domain-containing protein</fullName>
    </recommendedName>
</protein>
<dbReference type="AlphaFoldDB" id="A0A0C2WA57"/>
<gene>
    <name evidence="4" type="ORF">KP77_04370</name>
</gene>
<dbReference type="OrthoDB" id="2373640at2"/>
<keyword evidence="1 2" id="KW-0238">DNA-binding</keyword>
<dbReference type="InterPro" id="IPR039532">
    <property type="entry name" value="TetR_C_Firmicutes"/>
</dbReference>